<keyword evidence="6" id="KW-1185">Reference proteome</keyword>
<dbReference type="PANTHER" id="PTHR43642:SF1">
    <property type="entry name" value="HYBRID SIGNAL TRANSDUCTION HISTIDINE KINASE G"/>
    <property type="match status" value="1"/>
</dbReference>
<gene>
    <name evidence="5" type="ORF">DD559_17725</name>
</gene>
<dbReference type="Pfam" id="PF13191">
    <property type="entry name" value="AAA_16"/>
    <property type="match status" value="1"/>
</dbReference>
<evidence type="ECO:0000259" key="4">
    <source>
        <dbReference type="PROSITE" id="PS50109"/>
    </source>
</evidence>
<feature type="domain" description="Histidine kinase" evidence="4">
    <location>
        <begin position="1158"/>
        <end position="1373"/>
    </location>
</feature>
<comment type="catalytic activity">
    <reaction evidence="1">
        <text>ATP + protein L-histidine = ADP + protein N-phospho-L-histidine.</text>
        <dbReference type="EC" id="2.7.13.3"/>
    </reaction>
</comment>
<sequence length="1379" mass="147166">MSEFTRRLYGRLQETALLTDAITRVRQSRQSELVLISGAPGIGKSTLVRRALALPGAAAFHIASGKCELAPAATTSAIVQAVRAVLDALLVADHPTFNSVAERIRDALGGQGGVVAGLMPEAEAILGTRGGPAILPAAALKEQLQQSLAALIRAIAAGDRPLVLFLDDLQWADALTLGVLTHLYSVPAANILIVATFRNMADQPAMPLPQRADVLPVTRIALAPISAAATAELLNEALPIAPADLTALATAVHIRSEGNPLYIEHLLRSMGDAADVGAGPVQGGEDDGLAKLEGDVLAFMRHRLKRLRPEEKRLLRILDLLGGSATTALLSAALQRPTAAVTQTATTLMSFGLLKPAAQGVAFAHDQVLEAARLLNRSSRRPQQHARLARLMLRRFQRGEETLAAVAAQALGAIAGEGAHLLRPRDQLRFARLLLHAGRESLRTGLVDESAAHIEGAAQLLRDHGRERRPKLAAAIELLRAESLLARGLMQAAEATVADLVTQDLSPLQLGQAYRLLATLRTMQSDYEGAIDAALEGVALLRQPLVRSPSEADCSRAYETVRALVQEDPAHQLRALPLSKDPVLKVTTSLLSALIVATFSGSDLLFTHVAKIVELTVSSGITPHSAYGLAWYGVMIASRYGRHEDGLAYAQAALEIVDRHGFEEQRTATLLALDQLAPWVRPFDQALEYARQAIGTGRATGDAAMSCYARNHVVSDLLQMGRPLVEAQGEASQGIALTRRFGFRDIEILLLAQLRLIEALRCGTAVDIVVPADEAISASTSFWIALYRGIEAYLFGDSASARALLTEAETVAWALPAHIDLAYLALFKALAHADTAHAVEALALIEPDRARLARWAALNPETFGHKLQLVEAEMARLRGEGLQALRLYHGAAAAAGRFVHERALIQERAARHCLAERLPSLAESHRRSAAADYRAWGAEAKARMLATDGRDSPAVPTPRTMFPSPEEVLASIGVVAKAGTIERLLPLVLSSLMTHAGASGGILLLLHDNEPIVEAIGVRRDDGLVVERAHAIATEDFLAEALLFRLLRLETPTLLEGPGDRTATAGTALGCPLIVDGRSLGSIHLRFAGATIDPRDIDLGLIGRFADQAAAWIAVAQRNAWLSTEAERQTRSGEALRLARIELARTSQLAMMGGLAASIAHEVNQPLATIIASADASMRWLGRDVPDIPEAVAGLQGIRAGARRAADIIASLRSLARRDNATLAPIALDPLIEDVVRMTQAEVDALHVALRCQLRAAEAQVLGDRVQLQQVMLNLITNALDALSDVREADRRIAIETELAGDALHVRVADSGHGIPAAVREQIFMPLYTTKGKGMGMGLAICRSIIDVHGGVLSVDTADGGGTVFRFSLPVHSLQAGPP</sequence>
<dbReference type="EMBL" id="QENQ01000001">
    <property type="protein sequence ID" value="PVX30940.1"/>
    <property type="molecule type" value="Genomic_DNA"/>
</dbReference>
<dbReference type="InterPro" id="IPR041664">
    <property type="entry name" value="AAA_16"/>
</dbReference>
<dbReference type="Pfam" id="PF00512">
    <property type="entry name" value="HisKA"/>
    <property type="match status" value="1"/>
</dbReference>
<dbReference type="Gene3D" id="3.40.50.300">
    <property type="entry name" value="P-loop containing nucleotide triphosphate hydrolases"/>
    <property type="match status" value="1"/>
</dbReference>
<dbReference type="PROSITE" id="PS50109">
    <property type="entry name" value="HIS_KIN"/>
    <property type="match status" value="1"/>
</dbReference>
<dbReference type="PANTHER" id="PTHR43642">
    <property type="entry name" value="HYBRID SIGNAL TRANSDUCTION HISTIDINE KINASE G"/>
    <property type="match status" value="1"/>
</dbReference>
<dbReference type="SUPFAM" id="SSF52540">
    <property type="entry name" value="P-loop containing nucleoside triphosphate hydrolases"/>
    <property type="match status" value="1"/>
</dbReference>
<dbReference type="Pfam" id="PF02518">
    <property type="entry name" value="HATPase_c"/>
    <property type="match status" value="1"/>
</dbReference>
<dbReference type="InterPro" id="IPR003594">
    <property type="entry name" value="HATPase_dom"/>
</dbReference>
<dbReference type="Proteomes" id="UP000245890">
    <property type="component" value="Unassembled WGS sequence"/>
</dbReference>
<dbReference type="Gene3D" id="3.30.565.10">
    <property type="entry name" value="Histidine kinase-like ATPase, C-terminal domain"/>
    <property type="match status" value="1"/>
</dbReference>
<dbReference type="EC" id="2.7.13.3" evidence="2"/>
<dbReference type="InterPro" id="IPR036890">
    <property type="entry name" value="HATPase_C_sf"/>
</dbReference>
<dbReference type="InterPro" id="IPR004358">
    <property type="entry name" value="Sig_transdc_His_kin-like_C"/>
</dbReference>
<dbReference type="InterPro" id="IPR005467">
    <property type="entry name" value="His_kinase_dom"/>
</dbReference>
<dbReference type="InterPro" id="IPR053159">
    <property type="entry name" value="Hybrid_Histidine_Kinase"/>
</dbReference>
<evidence type="ECO:0000256" key="1">
    <source>
        <dbReference type="ARBA" id="ARBA00000085"/>
    </source>
</evidence>
<dbReference type="RefSeq" id="WP_116470334.1">
    <property type="nucleotide sequence ID" value="NZ_QENQ01000001.1"/>
</dbReference>
<comment type="caution">
    <text evidence="5">The sequence shown here is derived from an EMBL/GenBank/DDBJ whole genome shotgun (WGS) entry which is preliminary data.</text>
</comment>
<dbReference type="SMART" id="SM00387">
    <property type="entry name" value="HATPase_c"/>
    <property type="match status" value="1"/>
</dbReference>
<accession>A0A2U0SHW7</accession>
<dbReference type="InterPro" id="IPR003661">
    <property type="entry name" value="HisK_dim/P_dom"/>
</dbReference>
<name>A0A2U0SHW7_9SPHN</name>
<dbReference type="SUPFAM" id="SSF47384">
    <property type="entry name" value="Homodimeric domain of signal transducing histidine kinase"/>
    <property type="match status" value="1"/>
</dbReference>
<dbReference type="SUPFAM" id="SSF55874">
    <property type="entry name" value="ATPase domain of HSP90 chaperone/DNA topoisomerase II/histidine kinase"/>
    <property type="match status" value="1"/>
</dbReference>
<dbReference type="InterPro" id="IPR036097">
    <property type="entry name" value="HisK_dim/P_sf"/>
</dbReference>
<dbReference type="GO" id="GO:0000155">
    <property type="term" value="F:phosphorelay sensor kinase activity"/>
    <property type="evidence" value="ECO:0007669"/>
    <property type="project" value="InterPro"/>
</dbReference>
<dbReference type="OrthoDB" id="9789238at2"/>
<evidence type="ECO:0000256" key="2">
    <source>
        <dbReference type="ARBA" id="ARBA00012438"/>
    </source>
</evidence>
<dbReference type="Gene3D" id="1.10.287.130">
    <property type="match status" value="1"/>
</dbReference>
<dbReference type="PRINTS" id="PR00344">
    <property type="entry name" value="BCTRLSENSOR"/>
</dbReference>
<dbReference type="CDD" id="cd00082">
    <property type="entry name" value="HisKA"/>
    <property type="match status" value="1"/>
</dbReference>
<dbReference type="SMART" id="SM00388">
    <property type="entry name" value="HisKA"/>
    <property type="match status" value="1"/>
</dbReference>
<evidence type="ECO:0000313" key="5">
    <source>
        <dbReference type="EMBL" id="PVX30940.1"/>
    </source>
</evidence>
<dbReference type="InterPro" id="IPR027417">
    <property type="entry name" value="P-loop_NTPase"/>
</dbReference>
<evidence type="ECO:0000313" key="6">
    <source>
        <dbReference type="Proteomes" id="UP000245890"/>
    </source>
</evidence>
<proteinExistence type="predicted"/>
<organism evidence="5 6">
    <name type="scientific">Sphingomonas pokkalii</name>
    <dbReference type="NCBI Taxonomy" id="2175090"/>
    <lineage>
        <taxon>Bacteria</taxon>
        <taxon>Pseudomonadati</taxon>
        <taxon>Pseudomonadota</taxon>
        <taxon>Alphaproteobacteria</taxon>
        <taxon>Sphingomonadales</taxon>
        <taxon>Sphingomonadaceae</taxon>
        <taxon>Sphingomonas</taxon>
    </lineage>
</organism>
<dbReference type="SUPFAM" id="SSF55781">
    <property type="entry name" value="GAF domain-like"/>
    <property type="match status" value="1"/>
</dbReference>
<protein>
    <recommendedName>
        <fullName evidence="2">histidine kinase</fullName>
        <ecNumber evidence="2">2.7.13.3</ecNumber>
    </recommendedName>
</protein>
<keyword evidence="3" id="KW-0597">Phosphoprotein</keyword>
<reference evidence="5 6" key="1">
    <citation type="submission" date="2018-05" db="EMBL/GenBank/DDBJ databases">
        <title>Description of Sphingomonas pokkalii sp nov, isolated from the rhizosphere of saline tolerant pokkali rice and its draft genome analysis.</title>
        <authorList>
            <person name="Menon R."/>
            <person name="Kumari S."/>
            <person name="Rameshkumar N."/>
        </authorList>
    </citation>
    <scope>NUCLEOTIDE SEQUENCE [LARGE SCALE GENOMIC DNA]</scope>
    <source>
        <strain evidence="5 6">L3B27</strain>
    </source>
</reference>
<evidence type="ECO:0000256" key="3">
    <source>
        <dbReference type="ARBA" id="ARBA00022553"/>
    </source>
</evidence>